<proteinExistence type="predicted"/>
<feature type="compositionally biased region" description="Polar residues" evidence="1">
    <location>
        <begin position="1"/>
        <end position="13"/>
    </location>
</feature>
<feature type="region of interest" description="Disordered" evidence="1">
    <location>
        <begin position="1"/>
        <end position="22"/>
    </location>
</feature>
<evidence type="ECO:0000313" key="3">
    <source>
        <dbReference type="Proteomes" id="UP001215598"/>
    </source>
</evidence>
<dbReference type="Proteomes" id="UP001215598">
    <property type="component" value="Unassembled WGS sequence"/>
</dbReference>
<protein>
    <submittedName>
        <fullName evidence="2">Uncharacterized protein</fullName>
    </submittedName>
</protein>
<evidence type="ECO:0000313" key="2">
    <source>
        <dbReference type="EMBL" id="KAJ7754013.1"/>
    </source>
</evidence>
<keyword evidence="3" id="KW-1185">Reference proteome</keyword>
<dbReference type="EMBL" id="JARKIB010000053">
    <property type="protein sequence ID" value="KAJ7754013.1"/>
    <property type="molecule type" value="Genomic_DNA"/>
</dbReference>
<gene>
    <name evidence="2" type="ORF">B0H16DRAFT_1243335</name>
</gene>
<feature type="non-terminal residue" evidence="2">
    <location>
        <position position="60"/>
    </location>
</feature>
<name>A0AAD7IZR1_9AGAR</name>
<accession>A0AAD7IZR1</accession>
<comment type="caution">
    <text evidence="2">The sequence shown here is derived from an EMBL/GenBank/DDBJ whole genome shotgun (WGS) entry which is preliminary data.</text>
</comment>
<evidence type="ECO:0000256" key="1">
    <source>
        <dbReference type="SAM" id="MobiDB-lite"/>
    </source>
</evidence>
<sequence>MGTHSTLSDTYTPPNHPSALSHPDVVQKYIQKELSEHHYTGPFSKSRLELLIGPFRSSPL</sequence>
<reference evidence="2" key="1">
    <citation type="submission" date="2023-03" db="EMBL/GenBank/DDBJ databases">
        <title>Massive genome expansion in bonnet fungi (Mycena s.s.) driven by repeated elements and novel gene families across ecological guilds.</title>
        <authorList>
            <consortium name="Lawrence Berkeley National Laboratory"/>
            <person name="Harder C.B."/>
            <person name="Miyauchi S."/>
            <person name="Viragh M."/>
            <person name="Kuo A."/>
            <person name="Thoen E."/>
            <person name="Andreopoulos B."/>
            <person name="Lu D."/>
            <person name="Skrede I."/>
            <person name="Drula E."/>
            <person name="Henrissat B."/>
            <person name="Morin E."/>
            <person name="Kohler A."/>
            <person name="Barry K."/>
            <person name="LaButti K."/>
            <person name="Morin E."/>
            <person name="Salamov A."/>
            <person name="Lipzen A."/>
            <person name="Mereny Z."/>
            <person name="Hegedus B."/>
            <person name="Baldrian P."/>
            <person name="Stursova M."/>
            <person name="Weitz H."/>
            <person name="Taylor A."/>
            <person name="Grigoriev I.V."/>
            <person name="Nagy L.G."/>
            <person name="Martin F."/>
            <person name="Kauserud H."/>
        </authorList>
    </citation>
    <scope>NUCLEOTIDE SEQUENCE</scope>
    <source>
        <strain evidence="2">CBHHK182m</strain>
    </source>
</reference>
<dbReference type="AlphaFoldDB" id="A0AAD7IZR1"/>
<organism evidence="2 3">
    <name type="scientific">Mycena metata</name>
    <dbReference type="NCBI Taxonomy" id="1033252"/>
    <lineage>
        <taxon>Eukaryota</taxon>
        <taxon>Fungi</taxon>
        <taxon>Dikarya</taxon>
        <taxon>Basidiomycota</taxon>
        <taxon>Agaricomycotina</taxon>
        <taxon>Agaricomycetes</taxon>
        <taxon>Agaricomycetidae</taxon>
        <taxon>Agaricales</taxon>
        <taxon>Marasmiineae</taxon>
        <taxon>Mycenaceae</taxon>
        <taxon>Mycena</taxon>
    </lineage>
</organism>